<evidence type="ECO:0000256" key="12">
    <source>
        <dbReference type="PIRSR" id="PIRSR605959-3"/>
    </source>
</evidence>
<reference evidence="16 17" key="1">
    <citation type="journal article" date="2024" name="Nat. Commun.">
        <title>Phylogenomics reveals the evolutionary origins of lichenization in chlorophyte algae.</title>
        <authorList>
            <person name="Puginier C."/>
            <person name="Libourel C."/>
            <person name="Otte J."/>
            <person name="Skaloud P."/>
            <person name="Haon M."/>
            <person name="Grisel S."/>
            <person name="Petersen M."/>
            <person name="Berrin J.G."/>
            <person name="Delaux P.M."/>
            <person name="Dal Grande F."/>
            <person name="Keller J."/>
        </authorList>
    </citation>
    <scope>NUCLEOTIDE SEQUENCE [LARGE SCALE GENOMIC DNA]</scope>
    <source>
        <strain evidence="16 17">SAG 2036</strain>
    </source>
</reference>
<comment type="catalytic activity">
    <reaction evidence="13">
        <text>4-fumarylacetoacetate + H2O = acetoacetate + fumarate + H(+)</text>
        <dbReference type="Rhea" id="RHEA:10244"/>
        <dbReference type="ChEBI" id="CHEBI:13705"/>
        <dbReference type="ChEBI" id="CHEBI:15377"/>
        <dbReference type="ChEBI" id="CHEBI:15378"/>
        <dbReference type="ChEBI" id="CHEBI:18034"/>
        <dbReference type="ChEBI" id="CHEBI:29806"/>
        <dbReference type="EC" id="3.7.1.2"/>
    </reaction>
</comment>
<evidence type="ECO:0000256" key="3">
    <source>
        <dbReference type="ARBA" id="ARBA00012094"/>
    </source>
</evidence>
<dbReference type="FunFam" id="2.30.30.230:FF:000001">
    <property type="entry name" value="Fumarylacetoacetase"/>
    <property type="match status" value="1"/>
</dbReference>
<dbReference type="GO" id="GO:1902000">
    <property type="term" value="P:homogentisate catabolic process"/>
    <property type="evidence" value="ECO:0007669"/>
    <property type="project" value="TreeGrafter"/>
</dbReference>
<evidence type="ECO:0000256" key="1">
    <source>
        <dbReference type="ARBA" id="ARBA00004782"/>
    </source>
</evidence>
<organism evidence="16 17">
    <name type="scientific">Symbiochloris irregularis</name>
    <dbReference type="NCBI Taxonomy" id="706552"/>
    <lineage>
        <taxon>Eukaryota</taxon>
        <taxon>Viridiplantae</taxon>
        <taxon>Chlorophyta</taxon>
        <taxon>core chlorophytes</taxon>
        <taxon>Trebouxiophyceae</taxon>
        <taxon>Trebouxiales</taxon>
        <taxon>Trebouxiaceae</taxon>
        <taxon>Symbiochloris</taxon>
    </lineage>
</organism>
<dbReference type="SUPFAM" id="SSF63433">
    <property type="entry name" value="Fumarylacetoacetate hydrolase, FAH, N-terminal domain"/>
    <property type="match status" value="1"/>
</dbReference>
<feature type="binding site" evidence="11">
    <location>
        <position position="243"/>
    </location>
    <ligand>
        <name>substrate</name>
    </ligand>
</feature>
<sequence length="423" mass="45861">MATSWLAVDPGCSFTLQNLPYGVFSHSAGQPRIGTAIGSNILDLAVLQSKGLFQGPHLRQSDCFSQTTLNAFMALGRPAWTEARARIQALLRADEPALRDNEELRKAALISQSKAIMHLPANIPDYTDFYASREHATTCGTILRGKENALMPNWLHIPIAYHGRSSSIVVSGTPVRRPRGQLNPDSNAQPHTAACKWLDFELEMAAFIGGPPNALGQPVSTAEAADRLFGLVLMNDWSARDIQKWEGQPLGPFTAKNWATSISPWVVTFDALQPFRCEAPGQEATSPQVQAYLQEPDRHSFNIQLSVEITPLGNTTPTVITRSNFKHLYWTLEQMVAHHSVTGCPMRPGDLLATGTISCDGELGQGSLLEQTMGGKQAVELEGGEKRTFLQDGDTVTMRGWCEAGGVGLGFGSCTGQVVSAHP</sequence>
<evidence type="ECO:0000256" key="2">
    <source>
        <dbReference type="ARBA" id="ARBA00010211"/>
    </source>
</evidence>
<dbReference type="InterPro" id="IPR036462">
    <property type="entry name" value="Fumarylacetoacetase_N_sf"/>
</dbReference>
<feature type="binding site" evidence="12">
    <location>
        <position position="128"/>
    </location>
    <ligand>
        <name>Ca(2+)</name>
        <dbReference type="ChEBI" id="CHEBI:29108"/>
    </ligand>
</feature>
<dbReference type="PANTHER" id="PTHR43069:SF2">
    <property type="entry name" value="FUMARYLACETOACETASE"/>
    <property type="match status" value="1"/>
</dbReference>
<dbReference type="FunFam" id="3.90.850.10:FF:000009">
    <property type="entry name" value="Fumarylacetoacetase"/>
    <property type="match status" value="1"/>
</dbReference>
<feature type="domain" description="Fumarylacetoacetase-like C-terminal" evidence="14">
    <location>
        <begin position="127"/>
        <end position="418"/>
    </location>
</feature>
<dbReference type="InterPro" id="IPR036663">
    <property type="entry name" value="Fumarylacetoacetase_C_sf"/>
</dbReference>
<evidence type="ECO:0000256" key="6">
    <source>
        <dbReference type="ARBA" id="ARBA00022837"/>
    </source>
</evidence>
<dbReference type="PANTHER" id="PTHR43069">
    <property type="entry name" value="FUMARYLACETOACETASE"/>
    <property type="match status" value="1"/>
</dbReference>
<comment type="pathway">
    <text evidence="1 13">Amino-acid degradation; L-phenylalanine degradation; acetoacetate and fumarate from L-phenylalanine: step 6/6.</text>
</comment>
<evidence type="ECO:0000256" key="11">
    <source>
        <dbReference type="PIRSR" id="PIRSR605959-2"/>
    </source>
</evidence>
<keyword evidence="5 13" id="KW-0378">Hydrolase</keyword>
<evidence type="ECO:0000313" key="16">
    <source>
        <dbReference type="EMBL" id="KAK9802649.1"/>
    </source>
</evidence>
<feature type="binding site" evidence="12">
    <location>
        <position position="203"/>
    </location>
    <ligand>
        <name>Ca(2+)</name>
        <dbReference type="ChEBI" id="CHEBI:29108"/>
    </ligand>
</feature>
<dbReference type="NCBIfam" id="TIGR01266">
    <property type="entry name" value="fum_ac_acetase"/>
    <property type="match status" value="1"/>
</dbReference>
<evidence type="ECO:0000256" key="13">
    <source>
        <dbReference type="RuleBase" id="RU366008"/>
    </source>
</evidence>
<dbReference type="EC" id="3.7.1.2" evidence="3 13"/>
<feature type="binding site" evidence="11">
    <location>
        <position position="130"/>
    </location>
    <ligand>
        <name>substrate</name>
    </ligand>
</feature>
<gene>
    <name evidence="16" type="ORF">WJX73_000328</name>
</gene>
<keyword evidence="17" id="KW-1185">Reference proteome</keyword>
<dbReference type="InterPro" id="IPR015377">
    <property type="entry name" value="Fumarylacetoacetase_N"/>
</dbReference>
<dbReference type="SUPFAM" id="SSF56529">
    <property type="entry name" value="FAH"/>
    <property type="match status" value="1"/>
</dbReference>
<evidence type="ECO:0000256" key="8">
    <source>
        <dbReference type="ARBA" id="ARBA00022878"/>
    </source>
</evidence>
<accession>A0AAW1P363</accession>
<feature type="binding site" evidence="11">
    <location>
        <position position="144"/>
    </location>
    <ligand>
        <name>substrate</name>
    </ligand>
</feature>
<feature type="binding site" evidence="12">
    <location>
        <position position="260"/>
    </location>
    <ligand>
        <name>Mg(2+)</name>
        <dbReference type="ChEBI" id="CHEBI:18420"/>
    </ligand>
</feature>
<dbReference type="Proteomes" id="UP001465755">
    <property type="component" value="Unassembled WGS sequence"/>
</dbReference>
<evidence type="ECO:0000313" key="17">
    <source>
        <dbReference type="Proteomes" id="UP001465755"/>
    </source>
</evidence>
<dbReference type="GO" id="GO:0006572">
    <property type="term" value="P:L-tyrosine catabolic process"/>
    <property type="evidence" value="ECO:0007669"/>
    <property type="project" value="UniProtKB-UniRule"/>
</dbReference>
<evidence type="ECO:0000259" key="15">
    <source>
        <dbReference type="Pfam" id="PF09298"/>
    </source>
</evidence>
<evidence type="ECO:0000256" key="10">
    <source>
        <dbReference type="PIRSR" id="PIRSR605959-1"/>
    </source>
</evidence>
<keyword evidence="6 12" id="KW-0106">Calcium</keyword>
<feature type="domain" description="Fumarylacetoacetase N-terminal" evidence="15">
    <location>
        <begin position="17"/>
        <end position="120"/>
    </location>
</feature>
<keyword evidence="8 13" id="KW-0828">Tyrosine catabolism</keyword>
<keyword evidence="7 12" id="KW-0460">Magnesium</keyword>
<comment type="caution">
    <text evidence="16">The sequence shown here is derived from an EMBL/GenBank/DDBJ whole genome shotgun (WGS) entry which is preliminary data.</text>
</comment>
<dbReference type="AlphaFoldDB" id="A0AAW1P363"/>
<dbReference type="Pfam" id="PF01557">
    <property type="entry name" value="FAA_hydrolase"/>
    <property type="match status" value="1"/>
</dbReference>
<evidence type="ECO:0000256" key="4">
    <source>
        <dbReference type="ARBA" id="ARBA00022723"/>
    </source>
</evidence>
<feature type="active site" description="Proton acceptor" evidence="10">
    <location>
        <position position="135"/>
    </location>
</feature>
<dbReference type="EMBL" id="JALJOQ010000069">
    <property type="protein sequence ID" value="KAK9802649.1"/>
    <property type="molecule type" value="Genomic_DNA"/>
</dbReference>
<feature type="binding site" evidence="12">
    <location>
        <position position="236"/>
    </location>
    <ligand>
        <name>Ca(2+)</name>
        <dbReference type="ChEBI" id="CHEBI:29108"/>
    </ligand>
</feature>
<feature type="binding site" evidence="12">
    <location>
        <position position="236"/>
    </location>
    <ligand>
        <name>Mg(2+)</name>
        <dbReference type="ChEBI" id="CHEBI:18420"/>
    </ligand>
</feature>
<comment type="cofactor">
    <cofactor evidence="13">
        <name>Mg(2+)</name>
        <dbReference type="ChEBI" id="CHEBI:18420"/>
    </cofactor>
    <cofactor evidence="13">
        <name>Ca(2+)</name>
        <dbReference type="ChEBI" id="CHEBI:29108"/>
    </cofactor>
</comment>
<dbReference type="Gene3D" id="3.90.850.10">
    <property type="entry name" value="Fumarylacetoacetase-like, C-terminal domain"/>
    <property type="match status" value="1"/>
</dbReference>
<name>A0AAW1P363_9CHLO</name>
<proteinExistence type="inferred from homology"/>
<feature type="binding site" evidence="12">
    <location>
        <position position="256"/>
    </location>
    <ligand>
        <name>Mg(2+)</name>
        <dbReference type="ChEBI" id="CHEBI:18420"/>
    </ligand>
</feature>
<evidence type="ECO:0000256" key="7">
    <source>
        <dbReference type="ARBA" id="ARBA00022842"/>
    </source>
</evidence>
<dbReference type="InterPro" id="IPR005959">
    <property type="entry name" value="Fumarylacetoacetase"/>
</dbReference>
<dbReference type="InterPro" id="IPR011234">
    <property type="entry name" value="Fumarylacetoacetase-like_C"/>
</dbReference>
<evidence type="ECO:0000256" key="9">
    <source>
        <dbReference type="ARBA" id="ARBA00023232"/>
    </source>
</evidence>
<evidence type="ECO:0000259" key="14">
    <source>
        <dbReference type="Pfam" id="PF01557"/>
    </source>
</evidence>
<dbReference type="GO" id="GO:0006559">
    <property type="term" value="P:L-phenylalanine catabolic process"/>
    <property type="evidence" value="ECO:0007669"/>
    <property type="project" value="UniProtKB-UniRule"/>
</dbReference>
<dbReference type="Pfam" id="PF09298">
    <property type="entry name" value="FAA_hydrolase_N"/>
    <property type="match status" value="1"/>
</dbReference>
<keyword evidence="9 13" id="KW-0585">Phenylalanine catabolism</keyword>
<comment type="similarity">
    <text evidence="2 13">Belongs to the FAH family.</text>
</comment>
<dbReference type="GO" id="GO:0046872">
    <property type="term" value="F:metal ion binding"/>
    <property type="evidence" value="ECO:0007669"/>
    <property type="project" value="UniProtKB-UniRule"/>
</dbReference>
<protein>
    <recommendedName>
        <fullName evidence="3 13">Fumarylacetoacetase</fullName>
        <ecNumber evidence="3 13">3.7.1.2</ecNumber>
    </recommendedName>
    <alternativeName>
        <fullName evidence="13">Fumarylacetoacetate hydrolase</fullName>
    </alternativeName>
</protein>
<dbReference type="GO" id="GO:0004334">
    <property type="term" value="F:fumarylacetoacetase activity"/>
    <property type="evidence" value="ECO:0007669"/>
    <property type="project" value="UniProtKB-UniRule"/>
</dbReference>
<keyword evidence="4 12" id="KW-0479">Metal-binding</keyword>
<evidence type="ECO:0000256" key="5">
    <source>
        <dbReference type="ARBA" id="ARBA00022801"/>
    </source>
</evidence>
<feature type="binding site" evidence="12">
    <location>
        <position position="201"/>
    </location>
    <ligand>
        <name>Ca(2+)</name>
        <dbReference type="ChEBI" id="CHEBI:29108"/>
    </ligand>
</feature>
<feature type="binding site" evidence="11">
    <location>
        <position position="356"/>
    </location>
    <ligand>
        <name>substrate</name>
    </ligand>
</feature>
<dbReference type="Gene3D" id="2.30.30.230">
    <property type="entry name" value="Fumarylacetoacetase, N-terminal domain"/>
    <property type="match status" value="1"/>
</dbReference>